<dbReference type="STRING" id="504800.SAMN04488085_10650"/>
<evidence type="ECO:0000313" key="1">
    <source>
        <dbReference type="EMBL" id="SFL05585.1"/>
    </source>
</evidence>
<keyword evidence="2" id="KW-1185">Reference proteome</keyword>
<name>A0A1I4EIM3_9ACTN</name>
<dbReference type="AlphaFoldDB" id="A0A1I4EIM3"/>
<dbReference type="Gene3D" id="3.30.300.130">
    <property type="entry name" value="Fe-S cluster assembly (FSCA)"/>
    <property type="match status" value="1"/>
</dbReference>
<dbReference type="EMBL" id="FOSW01000006">
    <property type="protein sequence ID" value="SFL05585.1"/>
    <property type="molecule type" value="Genomic_DNA"/>
</dbReference>
<accession>A0A1I4EIM3</accession>
<evidence type="ECO:0000313" key="2">
    <source>
        <dbReference type="Proteomes" id="UP000199152"/>
    </source>
</evidence>
<dbReference type="InterPro" id="IPR034904">
    <property type="entry name" value="FSCA_dom_sf"/>
</dbReference>
<protein>
    <submittedName>
        <fullName evidence="1">Fe-S cluster biogenesis protein NfuA, 4Fe-4S-binding domain</fullName>
    </submittedName>
</protein>
<dbReference type="OrthoDB" id="4320373at2"/>
<proteinExistence type="predicted"/>
<dbReference type="InParanoid" id="A0A1I4EIM3"/>
<dbReference type="SUPFAM" id="SSF117916">
    <property type="entry name" value="Fe-S cluster assembly (FSCA) domain-like"/>
    <property type="match status" value="1"/>
</dbReference>
<organism evidence="1 2">
    <name type="scientific">Geodermatophilus ruber</name>
    <dbReference type="NCBI Taxonomy" id="504800"/>
    <lineage>
        <taxon>Bacteria</taxon>
        <taxon>Bacillati</taxon>
        <taxon>Actinomycetota</taxon>
        <taxon>Actinomycetes</taxon>
        <taxon>Geodermatophilales</taxon>
        <taxon>Geodermatophilaceae</taxon>
        <taxon>Geodermatophilus</taxon>
    </lineage>
</organism>
<reference evidence="2" key="1">
    <citation type="submission" date="2016-10" db="EMBL/GenBank/DDBJ databases">
        <authorList>
            <person name="Varghese N."/>
            <person name="Submissions S."/>
        </authorList>
    </citation>
    <scope>NUCLEOTIDE SEQUENCE [LARGE SCALE GENOMIC DNA]</scope>
    <source>
        <strain evidence="2">DSM 45317</strain>
    </source>
</reference>
<sequence length="172" mass="17649">MADQRLDDPQVEQRLTRLDDLLAQVEATPGPAGALAMEAVTALAEVYGEALARALAAAPPAAVEVMLGDPLLGHLLVLHGIHPEPVERRIERVLEGLHPGLGGEVSLVGVADGVAAVRLPAGCGHTTAEAAHVVREAVLAVAPELADVRPVAAARAPAFVPLDALRRPAGTP</sequence>
<dbReference type="Proteomes" id="UP000199152">
    <property type="component" value="Unassembled WGS sequence"/>
</dbReference>
<gene>
    <name evidence="1" type="ORF">SAMN04488085_10650</name>
</gene>
<dbReference type="RefSeq" id="WP_091324310.1">
    <property type="nucleotide sequence ID" value="NZ_FOSW01000006.1"/>
</dbReference>